<keyword evidence="2" id="KW-0677">Repeat</keyword>
<dbReference type="InterPro" id="IPR015943">
    <property type="entry name" value="WD40/YVTN_repeat-like_dom_sf"/>
</dbReference>
<organism evidence="6 7">
    <name type="scientific">Linnemannia hyalina</name>
    <dbReference type="NCBI Taxonomy" id="64524"/>
    <lineage>
        <taxon>Eukaryota</taxon>
        <taxon>Fungi</taxon>
        <taxon>Fungi incertae sedis</taxon>
        <taxon>Mucoromycota</taxon>
        <taxon>Mortierellomycotina</taxon>
        <taxon>Mortierellomycetes</taxon>
        <taxon>Mortierellales</taxon>
        <taxon>Mortierellaceae</taxon>
        <taxon>Linnemannia</taxon>
    </lineage>
</organism>
<accession>A0A9P7XYD6</accession>
<dbReference type="InterPro" id="IPR027417">
    <property type="entry name" value="P-loop_NTPase"/>
</dbReference>
<feature type="repeat" description="WD" evidence="3">
    <location>
        <begin position="851"/>
        <end position="892"/>
    </location>
</feature>
<feature type="repeat" description="WD" evidence="3">
    <location>
        <begin position="1179"/>
        <end position="1201"/>
    </location>
</feature>
<dbReference type="CDD" id="cd00200">
    <property type="entry name" value="WD40"/>
    <property type="match status" value="1"/>
</dbReference>
<dbReference type="InterPro" id="IPR001646">
    <property type="entry name" value="5peptide_repeat"/>
</dbReference>
<feature type="repeat" description="WD" evidence="3">
    <location>
        <begin position="1077"/>
        <end position="1114"/>
    </location>
</feature>
<dbReference type="InterPro" id="IPR011047">
    <property type="entry name" value="Quinoprotein_ADH-like_sf"/>
</dbReference>
<evidence type="ECO:0000313" key="7">
    <source>
        <dbReference type="Proteomes" id="UP000707451"/>
    </source>
</evidence>
<dbReference type="InterPro" id="IPR036322">
    <property type="entry name" value="WD40_repeat_dom_sf"/>
</dbReference>
<evidence type="ECO:0000313" key="6">
    <source>
        <dbReference type="EMBL" id="KAG9069560.1"/>
    </source>
</evidence>
<dbReference type="PANTHER" id="PTHR19848:SF8">
    <property type="entry name" value="F-BOX AND WD REPEAT DOMAIN CONTAINING 7"/>
    <property type="match status" value="1"/>
</dbReference>
<dbReference type="InterPro" id="IPR001680">
    <property type="entry name" value="WD40_rpt"/>
</dbReference>
<comment type="caution">
    <text evidence="6">The sequence shown here is derived from an EMBL/GenBank/DDBJ whole genome shotgun (WGS) entry which is preliminary data.</text>
</comment>
<sequence length="1246" mass="138639">MTMVNRPGIRPSQAANATAHPYWREREQSRSASSTQRSTSRPGPGSPPVPPVQFENTTLVECALHKLQLQRLEEAQLPVFISPMAKDNLQALDEDVFPLREKVQEFLASERQVMLILGDSGAGKSTFNQHLEYQLWTVYQNSDTIPLFINLPAIERPAKDLIAEHLRTNNFSEEQIQEMKQYRQFVLICDGYDESQLTVNLHTTNLFNRPGQWNVKMVISCRTQFLGQDYRSRFMPEGSSHYTRQATDLFQEAVIAPFSKKQIEDYVEKYVPLEPRTWTTKDYMDRLTTIPNLMDLVKNPFLLSLSLEALPGVTEGKQNLSAIKITRVQLYDTFIRHWLAVNSRRLQRSVLSKEDRDVLDQLLEAGFISMGVDYSTKLATAIFEHQDGNPVVQYVHIKDKESWRAKFFGPDPETRLMRESSPLNRTGSQFRFFHRSMLEYFFSLAVFDPRSHNGHDEFAPQSDIGSTDAALLDAKGLLFKRSLLTEPSVIQFLCERVKQHPDFEKQLLAVIEQSKSDASTATAAANSITILVQAGSRFNNADFRGIRITGADLSDGQFDSAQFQGADLTNVNFARSWLRQVDFGDAQMDGVRFGELPYLKERAPVNAFAFSPNGKMFAVCLNDGGLITYDTTTWTRVHQHKERSEVLTIAFSPDNQHLALGSEDMTCQLWDTAIGETLLVMVGHTDCVTSVAFSPCGKQIASASDDRTIRLWGSETGECLFVLSGHEGIVLSVVYSADGQRLVSGSKDGTIRVWAPETGAPEADWIIPYVGASRVAVSADGRQFALITGLFSSEIGLVDAVTGEMGLILDDDADEPRNIAFSPVGKLLISLNRDNTVRLWDSSTGQLISMLWGHSNRITTCTFSPDGLQIASGDRSGIIRIWEVNTNRSSSITQGLMAKVRTVVYSHDGLSIISNRTDDTIQRWDSFTGASGPIPSLSTFDVTSVAISPNGHWFAIGCKNGNIRLLNVQTDVVERVLLGPSAYQVVDMSFSRCGRWLVSCSLMVTRLWGLDSTDDQCKVVRDWDVNVNRRRAYVAFSPVGYQFAVGLVTDMNRSSRVRLFDPRASNLREPLKEVRLSDTLHSMDYSPDGRRLALGTGASSVMLWDLQSDKPDVKLEGHTGAVFSVSYSPCGKWILSVGEDKTVRLWSGEADSWSYVAVVSKCLEAFTSVTWNPVAPMEFVTGSDDGSVRVWRISGAEAGNVSVYMHWGSHVGELCAADLTFKSAVGLSSLSHRLLVQRGAVDGPNS</sequence>
<dbReference type="Pfam" id="PF00805">
    <property type="entry name" value="Pentapeptide"/>
    <property type="match status" value="1"/>
</dbReference>
<protein>
    <recommendedName>
        <fullName evidence="5">NACHT domain-containing protein</fullName>
    </recommendedName>
</protein>
<dbReference type="Pfam" id="PF05729">
    <property type="entry name" value="NACHT"/>
    <property type="match status" value="1"/>
</dbReference>
<keyword evidence="1 3" id="KW-0853">WD repeat</keyword>
<dbReference type="Pfam" id="PF00400">
    <property type="entry name" value="WD40"/>
    <property type="match status" value="8"/>
</dbReference>
<evidence type="ECO:0000256" key="2">
    <source>
        <dbReference type="ARBA" id="ARBA00022737"/>
    </source>
</evidence>
<dbReference type="InterPro" id="IPR007111">
    <property type="entry name" value="NACHT_NTPase"/>
</dbReference>
<dbReference type="InterPro" id="IPR020472">
    <property type="entry name" value="WD40_PAC1"/>
</dbReference>
<feature type="compositionally biased region" description="Low complexity" evidence="4">
    <location>
        <begin position="30"/>
        <end position="43"/>
    </location>
</feature>
<feature type="repeat" description="WD" evidence="3">
    <location>
        <begin position="1115"/>
        <end position="1147"/>
    </location>
</feature>
<evidence type="ECO:0000256" key="1">
    <source>
        <dbReference type="ARBA" id="ARBA00022574"/>
    </source>
</evidence>
<evidence type="ECO:0000256" key="3">
    <source>
        <dbReference type="PROSITE-ProRule" id="PRU00221"/>
    </source>
</evidence>
<dbReference type="Proteomes" id="UP000707451">
    <property type="component" value="Unassembled WGS sequence"/>
</dbReference>
<dbReference type="PRINTS" id="PR00320">
    <property type="entry name" value="GPROTEINBRPT"/>
</dbReference>
<reference evidence="6" key="1">
    <citation type="submission" date="2021-06" db="EMBL/GenBank/DDBJ databases">
        <title>Genome Sequence of Mortierella hyaline Strain SCG-10, a Cold-Adapted, Nitrate-Reducing Fungus Isolated from Soil in Minnesota, USA.</title>
        <authorList>
            <person name="Aldossari N."/>
        </authorList>
    </citation>
    <scope>NUCLEOTIDE SEQUENCE</scope>
    <source>
        <strain evidence="6">SCG-10</strain>
    </source>
</reference>
<dbReference type="SMART" id="SM00320">
    <property type="entry name" value="WD40"/>
    <property type="match status" value="12"/>
</dbReference>
<dbReference type="PROSITE" id="PS50294">
    <property type="entry name" value="WD_REPEATS_REGION"/>
    <property type="match status" value="6"/>
</dbReference>
<gene>
    <name evidence="6" type="ORF">KI688_010464</name>
</gene>
<feature type="repeat" description="WD" evidence="3">
    <location>
        <begin position="639"/>
        <end position="680"/>
    </location>
</feature>
<evidence type="ECO:0000259" key="5">
    <source>
        <dbReference type="Pfam" id="PF05729"/>
    </source>
</evidence>
<feature type="repeat" description="WD" evidence="3">
    <location>
        <begin position="809"/>
        <end position="850"/>
    </location>
</feature>
<proteinExistence type="predicted"/>
<dbReference type="Gene3D" id="2.160.20.80">
    <property type="entry name" value="E3 ubiquitin-protein ligase SopA"/>
    <property type="match status" value="1"/>
</dbReference>
<dbReference type="Gene3D" id="2.130.10.10">
    <property type="entry name" value="YVTN repeat-like/Quinoprotein amine dehydrogenase"/>
    <property type="match status" value="5"/>
</dbReference>
<dbReference type="SUPFAM" id="SSF141571">
    <property type="entry name" value="Pentapeptide repeat-like"/>
    <property type="match status" value="1"/>
</dbReference>
<name>A0A9P7XYD6_9FUNG</name>
<dbReference type="PANTHER" id="PTHR19848">
    <property type="entry name" value="WD40 REPEAT PROTEIN"/>
    <property type="match status" value="1"/>
</dbReference>
<dbReference type="SUPFAM" id="SSF50998">
    <property type="entry name" value="Quinoprotein alcohol dehydrogenase-like"/>
    <property type="match status" value="1"/>
</dbReference>
<dbReference type="SUPFAM" id="SSF52540">
    <property type="entry name" value="P-loop containing nucleoside triphosphate hydrolases"/>
    <property type="match status" value="1"/>
</dbReference>
<feature type="region of interest" description="Disordered" evidence="4">
    <location>
        <begin position="1"/>
        <end position="53"/>
    </location>
</feature>
<dbReference type="SUPFAM" id="SSF50978">
    <property type="entry name" value="WD40 repeat-like"/>
    <property type="match status" value="1"/>
</dbReference>
<dbReference type="AlphaFoldDB" id="A0A9P7XYD6"/>
<dbReference type="Gene3D" id="3.40.50.300">
    <property type="entry name" value="P-loop containing nucleotide triphosphate hydrolases"/>
    <property type="match status" value="1"/>
</dbReference>
<dbReference type="OrthoDB" id="538223at2759"/>
<feature type="domain" description="NACHT" evidence="5">
    <location>
        <begin position="113"/>
        <end position="272"/>
    </location>
</feature>
<dbReference type="PROSITE" id="PS50082">
    <property type="entry name" value="WD_REPEATS_2"/>
    <property type="match status" value="8"/>
</dbReference>
<dbReference type="EMBL" id="JAHRHY010000005">
    <property type="protein sequence ID" value="KAG9069560.1"/>
    <property type="molecule type" value="Genomic_DNA"/>
</dbReference>
<feature type="repeat" description="WD" evidence="3">
    <location>
        <begin position="681"/>
        <end position="722"/>
    </location>
</feature>
<evidence type="ECO:0000256" key="4">
    <source>
        <dbReference type="SAM" id="MobiDB-lite"/>
    </source>
</evidence>
<feature type="repeat" description="WD" evidence="3">
    <location>
        <begin position="723"/>
        <end position="754"/>
    </location>
</feature>
<keyword evidence="7" id="KW-1185">Reference proteome</keyword>